<evidence type="ECO:0000313" key="6">
    <source>
        <dbReference type="Proteomes" id="UP000190080"/>
    </source>
</evidence>
<dbReference type="SMART" id="SM00382">
    <property type="entry name" value="AAA"/>
    <property type="match status" value="1"/>
</dbReference>
<gene>
    <name evidence="5" type="primary">tauB</name>
    <name evidence="5" type="ORF">CLORY_28260</name>
</gene>
<proteinExistence type="predicted"/>
<evidence type="ECO:0000256" key="3">
    <source>
        <dbReference type="ARBA" id="ARBA00022840"/>
    </source>
</evidence>
<dbReference type="RefSeq" id="WP_079425557.1">
    <property type="nucleotide sequence ID" value="NZ_MZGV01000032.1"/>
</dbReference>
<feature type="domain" description="ABC transporter" evidence="4">
    <location>
        <begin position="4"/>
        <end position="235"/>
    </location>
</feature>
<dbReference type="AlphaFoldDB" id="A0A1V4IKL6"/>
<dbReference type="InterPro" id="IPR027417">
    <property type="entry name" value="P-loop_NTPase"/>
</dbReference>
<dbReference type="EC" id="3.6.3.36" evidence="5"/>
<dbReference type="PROSITE" id="PS50893">
    <property type="entry name" value="ABC_TRANSPORTER_2"/>
    <property type="match status" value="1"/>
</dbReference>
<evidence type="ECO:0000313" key="5">
    <source>
        <dbReference type="EMBL" id="OPJ60374.1"/>
    </source>
</evidence>
<dbReference type="InterPro" id="IPR003439">
    <property type="entry name" value="ABC_transporter-like_ATP-bd"/>
</dbReference>
<dbReference type="InterPro" id="IPR003593">
    <property type="entry name" value="AAA+_ATPase"/>
</dbReference>
<evidence type="ECO:0000256" key="1">
    <source>
        <dbReference type="ARBA" id="ARBA00022448"/>
    </source>
</evidence>
<keyword evidence="6" id="KW-1185">Reference proteome</keyword>
<dbReference type="Gene3D" id="3.40.50.300">
    <property type="entry name" value="P-loop containing nucleotide triphosphate hydrolases"/>
    <property type="match status" value="1"/>
</dbReference>
<reference evidence="5 6" key="1">
    <citation type="submission" date="2017-03" db="EMBL/GenBank/DDBJ databases">
        <title>Genome sequence of Clostridium oryzae DSM 28571.</title>
        <authorList>
            <person name="Poehlein A."/>
            <person name="Daniel R."/>
        </authorList>
    </citation>
    <scope>NUCLEOTIDE SEQUENCE [LARGE SCALE GENOMIC DNA]</scope>
    <source>
        <strain evidence="5 6">DSM 28571</strain>
    </source>
</reference>
<dbReference type="InterPro" id="IPR050166">
    <property type="entry name" value="ABC_transporter_ATP-bind"/>
</dbReference>
<dbReference type="PANTHER" id="PTHR42788">
    <property type="entry name" value="TAURINE IMPORT ATP-BINDING PROTEIN-RELATED"/>
    <property type="match status" value="1"/>
</dbReference>
<dbReference type="CDD" id="cd03293">
    <property type="entry name" value="ABC_NrtD_SsuB_transporters"/>
    <property type="match status" value="1"/>
</dbReference>
<keyword evidence="5" id="KW-0378">Hydrolase</keyword>
<keyword evidence="3 5" id="KW-0067">ATP-binding</keyword>
<keyword evidence="1" id="KW-0813">Transport</keyword>
<dbReference type="OrthoDB" id="9801958at2"/>
<dbReference type="SUPFAM" id="SSF52540">
    <property type="entry name" value="P-loop containing nucleoside triphosphate hydrolases"/>
    <property type="match status" value="1"/>
</dbReference>
<dbReference type="GO" id="GO:0005524">
    <property type="term" value="F:ATP binding"/>
    <property type="evidence" value="ECO:0007669"/>
    <property type="project" value="UniProtKB-KW"/>
</dbReference>
<organism evidence="5 6">
    <name type="scientific">Clostridium oryzae</name>
    <dbReference type="NCBI Taxonomy" id="1450648"/>
    <lineage>
        <taxon>Bacteria</taxon>
        <taxon>Bacillati</taxon>
        <taxon>Bacillota</taxon>
        <taxon>Clostridia</taxon>
        <taxon>Eubacteriales</taxon>
        <taxon>Clostridiaceae</taxon>
        <taxon>Clostridium</taxon>
    </lineage>
</organism>
<evidence type="ECO:0000256" key="2">
    <source>
        <dbReference type="ARBA" id="ARBA00022741"/>
    </source>
</evidence>
<dbReference type="STRING" id="1450648.CLORY_28260"/>
<comment type="caution">
    <text evidence="5">The sequence shown here is derived from an EMBL/GenBank/DDBJ whole genome shotgun (WGS) entry which is preliminary data.</text>
</comment>
<dbReference type="PANTHER" id="PTHR42788:SF21">
    <property type="entry name" value="ABC TRANSPORTER ATP-BINDING PROTEIN"/>
    <property type="match status" value="1"/>
</dbReference>
<dbReference type="PROSITE" id="PS00211">
    <property type="entry name" value="ABC_TRANSPORTER_1"/>
    <property type="match status" value="1"/>
</dbReference>
<dbReference type="Proteomes" id="UP000190080">
    <property type="component" value="Unassembled WGS sequence"/>
</dbReference>
<sequence>MNMLELKNIYMNYHSKLGETRALENINIKVEKGEFISIVGPSGCGKSTLLNIISGLQKPSQGEVFIENVKVSGHCDKLGYMFQNDNLFQWLNVWQNVALGLRISHNLNKENMEKLDVLLKNYGLWDFRNHKPSELSGGMRQRVALIRTLAMEPEVLLLDEPFSALDYQTRLNVSNEIYKIIKHEGKTAVMVTHDISEAISTSSKVVILSSRPAKIKKIIDISFENKYSTPLSRREAPEFRLYFNSIWKELEFDDRE</sequence>
<name>A0A1V4IKL6_9CLOT</name>
<evidence type="ECO:0000259" key="4">
    <source>
        <dbReference type="PROSITE" id="PS50893"/>
    </source>
</evidence>
<dbReference type="Pfam" id="PF00005">
    <property type="entry name" value="ABC_tran"/>
    <property type="match status" value="1"/>
</dbReference>
<dbReference type="InterPro" id="IPR017871">
    <property type="entry name" value="ABC_transporter-like_CS"/>
</dbReference>
<accession>A0A1V4IKL6</accession>
<dbReference type="GO" id="GO:0016887">
    <property type="term" value="F:ATP hydrolysis activity"/>
    <property type="evidence" value="ECO:0007669"/>
    <property type="project" value="InterPro"/>
</dbReference>
<keyword evidence="2" id="KW-0547">Nucleotide-binding</keyword>
<dbReference type="EMBL" id="MZGV01000032">
    <property type="protein sequence ID" value="OPJ60374.1"/>
    <property type="molecule type" value="Genomic_DNA"/>
</dbReference>
<protein>
    <submittedName>
        <fullName evidence="5">Taurine import ATP-binding protein TauB</fullName>
        <ecNumber evidence="5">3.6.3.36</ecNumber>
    </submittedName>
</protein>